<dbReference type="Proteomes" id="UP000825890">
    <property type="component" value="Unassembled WGS sequence"/>
</dbReference>
<evidence type="ECO:0000256" key="1">
    <source>
        <dbReference type="SAM" id="SignalP"/>
    </source>
</evidence>
<evidence type="ECO:0000313" key="2">
    <source>
        <dbReference type="EMBL" id="GIZ40700.1"/>
    </source>
</evidence>
<proteinExistence type="predicted"/>
<reference evidence="2 3" key="1">
    <citation type="submission" date="2021-01" db="EMBL/GenBank/DDBJ databases">
        <title>Cercospora kikuchii MAFF 305040 whole genome shotgun sequence.</title>
        <authorList>
            <person name="Kashiwa T."/>
            <person name="Suzuki T."/>
        </authorList>
    </citation>
    <scope>NUCLEOTIDE SEQUENCE [LARGE SCALE GENOMIC DNA]</scope>
    <source>
        <strain evidence="2 3">MAFF 305040</strain>
    </source>
</reference>
<keyword evidence="1" id="KW-0732">Signal</keyword>
<sequence>MHFTQLIGISLLPITTLAVPVALSLSIVVSDDPTADIAHRRGSLTPTGHGGYGQLVSTTSLSSGQYLDYLSEYEKSVATADEALKDLKEPDEKDDDDTWDQFWDRISIADDAFKNATYAIAYAVGDMGDSPFKGKFNKEDTKIITEGLGKNFSKINETLIEPINKAVEAGIFSRWTQGYRLRLFGGSLRDLAERTALRCFYDNQGDDPDKDSDFDKATWRNIAILVDAMYSVQAFGNSLSGDRIVRAKHRLPASQWKLQL</sequence>
<dbReference type="GeneID" id="68289603"/>
<gene>
    <name evidence="2" type="ORF">CKM354_000402800</name>
</gene>
<name>A0A9P3CHV7_9PEZI</name>
<feature type="signal peptide" evidence="1">
    <location>
        <begin position="1"/>
        <end position="18"/>
    </location>
</feature>
<dbReference type="RefSeq" id="XP_044655187.1">
    <property type="nucleotide sequence ID" value="XM_044799252.1"/>
</dbReference>
<dbReference type="AlphaFoldDB" id="A0A9P3CHV7"/>
<organism evidence="2 3">
    <name type="scientific">Cercospora kikuchii</name>
    <dbReference type="NCBI Taxonomy" id="84275"/>
    <lineage>
        <taxon>Eukaryota</taxon>
        <taxon>Fungi</taxon>
        <taxon>Dikarya</taxon>
        <taxon>Ascomycota</taxon>
        <taxon>Pezizomycotina</taxon>
        <taxon>Dothideomycetes</taxon>
        <taxon>Dothideomycetidae</taxon>
        <taxon>Mycosphaerellales</taxon>
        <taxon>Mycosphaerellaceae</taxon>
        <taxon>Cercospora</taxon>
    </lineage>
</organism>
<evidence type="ECO:0000313" key="3">
    <source>
        <dbReference type="Proteomes" id="UP000825890"/>
    </source>
</evidence>
<dbReference type="EMBL" id="BOLY01000002">
    <property type="protein sequence ID" value="GIZ40700.1"/>
    <property type="molecule type" value="Genomic_DNA"/>
</dbReference>
<feature type="chain" id="PRO_5040251074" evidence="1">
    <location>
        <begin position="19"/>
        <end position="260"/>
    </location>
</feature>
<protein>
    <submittedName>
        <fullName evidence="2">Uncharacterized protein</fullName>
    </submittedName>
</protein>
<dbReference type="OrthoDB" id="10517721at2759"/>
<accession>A0A9P3CHV7</accession>
<keyword evidence="3" id="KW-1185">Reference proteome</keyword>
<comment type="caution">
    <text evidence="2">The sequence shown here is derived from an EMBL/GenBank/DDBJ whole genome shotgun (WGS) entry which is preliminary data.</text>
</comment>